<evidence type="ECO:0000313" key="5">
    <source>
        <dbReference type="EMBL" id="MBS2967041.1"/>
    </source>
</evidence>
<dbReference type="Gene3D" id="3.40.50.2300">
    <property type="match status" value="2"/>
</dbReference>
<feature type="domain" description="HTH lacI-type" evidence="4">
    <location>
        <begin position="12"/>
        <end position="66"/>
    </location>
</feature>
<dbReference type="PANTHER" id="PTHR30146:SF109">
    <property type="entry name" value="HTH-TYPE TRANSCRIPTIONAL REGULATOR GALS"/>
    <property type="match status" value="1"/>
</dbReference>
<keyword evidence="1" id="KW-0805">Transcription regulation</keyword>
<dbReference type="SMART" id="SM00354">
    <property type="entry name" value="HTH_LACI"/>
    <property type="match status" value="1"/>
</dbReference>
<dbReference type="PANTHER" id="PTHR30146">
    <property type="entry name" value="LACI-RELATED TRANSCRIPTIONAL REPRESSOR"/>
    <property type="match status" value="1"/>
</dbReference>
<dbReference type="CDD" id="cd06267">
    <property type="entry name" value="PBP1_LacI_sugar_binding-like"/>
    <property type="match status" value="1"/>
</dbReference>
<dbReference type="AlphaFoldDB" id="A0A8J8BGE2"/>
<gene>
    <name evidence="5" type="ORF">KGA66_28670</name>
</gene>
<dbReference type="Pfam" id="PF13377">
    <property type="entry name" value="Peripla_BP_3"/>
    <property type="match status" value="1"/>
</dbReference>
<name>A0A8J8BGE2_9ACTN</name>
<dbReference type="PRINTS" id="PR00036">
    <property type="entry name" value="HTHLACI"/>
</dbReference>
<keyword evidence="6" id="KW-1185">Reference proteome</keyword>
<evidence type="ECO:0000256" key="1">
    <source>
        <dbReference type="ARBA" id="ARBA00023015"/>
    </source>
</evidence>
<dbReference type="RefSeq" id="WP_211472686.1">
    <property type="nucleotide sequence ID" value="NZ_JAGSXH010000273.1"/>
</dbReference>
<sequence length="350" mass="37553">MSKDRPAPGGTPTLEHVAKVAGVSRATVSRVINGIRNVDPQLQEIVRAAVEQTGYVPNQAARSLVTRRTNSVALVVSEAEHRTFDDPFLGRIFTDPFFGRLVSGIMGVLRPRGVTMVLMLAENDAARTQLLGYLKQGHVDGVILISSNVDDPLPRLLTDAGLPAVLSQRPVTPLPISYVDAAQSAGAKLAAEHLIARGCRRVATISGPLDMPASQDRLSGFRDALARHGHAYVPSVEGNFTQETGERAMLQLLEEYPDVDGVFVANDLMALGAVLALHDAGRRVPDDVAVVGFDDSNAALMSRPPLTTIRQPLEDMAAEMAHLLLGRIDDPDSKPTSVIFEPTLVVRQSA</sequence>
<dbReference type="Gene3D" id="1.10.260.40">
    <property type="entry name" value="lambda repressor-like DNA-binding domains"/>
    <property type="match status" value="1"/>
</dbReference>
<dbReference type="SUPFAM" id="SSF53822">
    <property type="entry name" value="Periplasmic binding protein-like I"/>
    <property type="match status" value="1"/>
</dbReference>
<keyword evidence="3" id="KW-0804">Transcription</keyword>
<protein>
    <submittedName>
        <fullName evidence="5">LacI family DNA-binding transcriptional regulator</fullName>
    </submittedName>
</protein>
<accession>A0A8J8BGE2</accession>
<evidence type="ECO:0000256" key="3">
    <source>
        <dbReference type="ARBA" id="ARBA00023163"/>
    </source>
</evidence>
<dbReference type="Proteomes" id="UP000677913">
    <property type="component" value="Unassembled WGS sequence"/>
</dbReference>
<dbReference type="InterPro" id="IPR046335">
    <property type="entry name" value="LacI/GalR-like_sensor"/>
</dbReference>
<dbReference type="PROSITE" id="PS50932">
    <property type="entry name" value="HTH_LACI_2"/>
    <property type="match status" value="1"/>
</dbReference>
<dbReference type="InterPro" id="IPR000843">
    <property type="entry name" value="HTH_LacI"/>
</dbReference>
<dbReference type="SUPFAM" id="SSF47413">
    <property type="entry name" value="lambda repressor-like DNA-binding domains"/>
    <property type="match status" value="1"/>
</dbReference>
<evidence type="ECO:0000256" key="2">
    <source>
        <dbReference type="ARBA" id="ARBA00023125"/>
    </source>
</evidence>
<organism evidence="5 6">
    <name type="scientific">Actinocrinis puniceicyclus</name>
    <dbReference type="NCBI Taxonomy" id="977794"/>
    <lineage>
        <taxon>Bacteria</taxon>
        <taxon>Bacillati</taxon>
        <taxon>Actinomycetota</taxon>
        <taxon>Actinomycetes</taxon>
        <taxon>Catenulisporales</taxon>
        <taxon>Actinospicaceae</taxon>
        <taxon>Actinocrinis</taxon>
    </lineage>
</organism>
<dbReference type="GO" id="GO:0003700">
    <property type="term" value="F:DNA-binding transcription factor activity"/>
    <property type="evidence" value="ECO:0007669"/>
    <property type="project" value="TreeGrafter"/>
</dbReference>
<comment type="caution">
    <text evidence="5">The sequence shown here is derived from an EMBL/GenBank/DDBJ whole genome shotgun (WGS) entry which is preliminary data.</text>
</comment>
<evidence type="ECO:0000259" key="4">
    <source>
        <dbReference type="PROSITE" id="PS50932"/>
    </source>
</evidence>
<dbReference type="Pfam" id="PF00356">
    <property type="entry name" value="LacI"/>
    <property type="match status" value="1"/>
</dbReference>
<dbReference type="InterPro" id="IPR028082">
    <property type="entry name" value="Peripla_BP_I"/>
</dbReference>
<proteinExistence type="predicted"/>
<dbReference type="InterPro" id="IPR010982">
    <property type="entry name" value="Lambda_DNA-bd_dom_sf"/>
</dbReference>
<evidence type="ECO:0000313" key="6">
    <source>
        <dbReference type="Proteomes" id="UP000677913"/>
    </source>
</evidence>
<keyword evidence="2 5" id="KW-0238">DNA-binding</keyword>
<dbReference type="EMBL" id="JAGSXH010000273">
    <property type="protein sequence ID" value="MBS2967041.1"/>
    <property type="molecule type" value="Genomic_DNA"/>
</dbReference>
<dbReference type="CDD" id="cd01392">
    <property type="entry name" value="HTH_LacI"/>
    <property type="match status" value="1"/>
</dbReference>
<reference evidence="5" key="1">
    <citation type="submission" date="2021-04" db="EMBL/GenBank/DDBJ databases">
        <title>Genome based classification of Actinospica acidithermotolerans sp. nov., an actinobacterium isolated from an Indonesian hot spring.</title>
        <authorList>
            <person name="Kusuma A.B."/>
            <person name="Putra K.E."/>
            <person name="Nafisah S."/>
            <person name="Loh J."/>
            <person name="Nouioui I."/>
            <person name="Goodfellow M."/>
        </authorList>
    </citation>
    <scope>NUCLEOTIDE SEQUENCE</scope>
    <source>
        <strain evidence="5">DSM 45618</strain>
    </source>
</reference>
<dbReference type="GO" id="GO:0000976">
    <property type="term" value="F:transcription cis-regulatory region binding"/>
    <property type="evidence" value="ECO:0007669"/>
    <property type="project" value="TreeGrafter"/>
</dbReference>